<keyword evidence="6" id="KW-0479">Metal-binding</keyword>
<dbReference type="GO" id="GO:0006397">
    <property type="term" value="P:mRNA processing"/>
    <property type="evidence" value="ECO:0007669"/>
    <property type="project" value="UniProtKB-KW"/>
</dbReference>
<comment type="cofactor">
    <cofactor evidence="1">
        <name>Mg(2+)</name>
        <dbReference type="ChEBI" id="CHEBI:18420"/>
    </cofactor>
</comment>
<dbReference type="FunFam" id="3.60.10.10:FF:000018">
    <property type="entry name" value="2',5'-phosphodiesterase 12"/>
    <property type="match status" value="1"/>
</dbReference>
<dbReference type="InterPro" id="IPR005135">
    <property type="entry name" value="Endo/exonuclease/phosphatase"/>
</dbReference>
<evidence type="ECO:0000256" key="13">
    <source>
        <dbReference type="ARBA" id="ARBA00083541"/>
    </source>
</evidence>
<dbReference type="AlphaFoldDB" id="A0AA88H1R3"/>
<comment type="subcellular location">
    <subcellularLocation>
        <location evidence="2">Mitochondrion matrix</location>
    </subcellularLocation>
</comment>
<protein>
    <recommendedName>
        <fullName evidence="12">2',5'-phosphodiesterase 12</fullName>
    </recommendedName>
    <alternativeName>
        <fullName evidence="13">Mitochondrial deadenylase</fullName>
    </alternativeName>
</protein>
<evidence type="ECO:0000256" key="7">
    <source>
        <dbReference type="ARBA" id="ARBA00022801"/>
    </source>
</evidence>
<keyword evidence="11" id="KW-0496">Mitochondrion</keyword>
<dbReference type="Proteomes" id="UP001187531">
    <property type="component" value="Unassembled WGS sequence"/>
</dbReference>
<evidence type="ECO:0000256" key="6">
    <source>
        <dbReference type="ARBA" id="ARBA00022723"/>
    </source>
</evidence>
<dbReference type="PANTHER" id="PTHR12121">
    <property type="entry name" value="CARBON CATABOLITE REPRESSOR PROTEIN 4"/>
    <property type="match status" value="1"/>
</dbReference>
<reference evidence="15" key="1">
    <citation type="submission" date="2023-07" db="EMBL/GenBank/DDBJ databases">
        <title>Chromosome-level genome assembly of Artemia franciscana.</title>
        <authorList>
            <person name="Jo E."/>
        </authorList>
    </citation>
    <scope>NUCLEOTIDE SEQUENCE</scope>
    <source>
        <tissue evidence="15">Whole body</tissue>
    </source>
</reference>
<evidence type="ECO:0000256" key="2">
    <source>
        <dbReference type="ARBA" id="ARBA00004305"/>
    </source>
</evidence>
<dbReference type="SUPFAM" id="SSF56219">
    <property type="entry name" value="DNase I-like"/>
    <property type="match status" value="1"/>
</dbReference>
<evidence type="ECO:0000256" key="3">
    <source>
        <dbReference type="ARBA" id="ARBA00022553"/>
    </source>
</evidence>
<evidence type="ECO:0000256" key="4">
    <source>
        <dbReference type="ARBA" id="ARBA00022664"/>
    </source>
</evidence>
<dbReference type="PANTHER" id="PTHR12121:SF37">
    <property type="entry name" value="2',5'-PHOSPHODIESTERASE 12"/>
    <property type="match status" value="1"/>
</dbReference>
<dbReference type="InterPro" id="IPR050410">
    <property type="entry name" value="CCR4/nocturin_mRNA_transcr"/>
</dbReference>
<dbReference type="Gene3D" id="3.60.10.10">
    <property type="entry name" value="Endonuclease/exonuclease/phosphatase"/>
    <property type="match status" value="1"/>
</dbReference>
<keyword evidence="10" id="KW-0809">Transit peptide</keyword>
<name>A0AA88H1R3_ARTSF</name>
<keyword evidence="5" id="KW-0540">Nuclease</keyword>
<dbReference type="InterPro" id="IPR036691">
    <property type="entry name" value="Endo/exonu/phosph_ase_sf"/>
</dbReference>
<proteinExistence type="predicted"/>
<evidence type="ECO:0000256" key="9">
    <source>
        <dbReference type="ARBA" id="ARBA00022842"/>
    </source>
</evidence>
<sequence>AETMIGRMNLTTLVGIQFWPEVEELLKPLTILTISAPETGSNAIDLRQGGPRRNRSIYSGFSRMDYLNVKISDTSAQFRISFQLVDPNSNFLRVFDFTRPMAETCEATELKIKRTMEKTLAKQYKRLKKTSDEMNITIKLSDNPNKSLISTLDILKDSEYPVEIFNKTYSIVWNTPSVISLKIIKCILVGFPCYPVTKLENADESLAKFKWFRSITSLSKEQQKNVVYERQWTERGKKCLKPMKITPPDETNESQWCFIGGSSSYLPTTEDVDHWLLVECIPKNKDTEGQPFRTVSPVVVSAGPGKCPFEDRHKFTKERVSNLGLRVVTYNLLADLYVNKQFTYCPPYALEIAYRKQFFLKEIIGYNSDLVCLQEVDTKVFDGDLKPRLHLEGLPGIFDKKGGQVSEGLACFYRTDKLRLLQTESFTISEGLQERPIFRRVWETVCRNEKLKNRVLQRTNALQAHVFELIERPDRWLIVGNTHLYSHQDADHIRLLQAGLGMLYFEDLVNTLELKAPDKEIALIFCGDFNSFPSNGVLELMRKQHIPPDHKDWTSNVDEAVEDLPLINPIRMESARGTPLYTNYTDDFKDCLDYIFYQENRFNVSQVVPLPSEEVLSANVGLPSVVFPSDHVSLVADLTW</sequence>
<keyword evidence="16" id="KW-1185">Reference proteome</keyword>
<keyword evidence="7" id="KW-0378">Hydrolase</keyword>
<dbReference type="EMBL" id="JAVRJZ010002742">
    <property type="protein sequence ID" value="KAK2701644.1"/>
    <property type="molecule type" value="Genomic_DNA"/>
</dbReference>
<evidence type="ECO:0000313" key="15">
    <source>
        <dbReference type="EMBL" id="KAK2701644.1"/>
    </source>
</evidence>
<accession>A0AA88H1R3</accession>
<dbReference type="Pfam" id="PF03372">
    <property type="entry name" value="Exo_endo_phos"/>
    <property type="match status" value="1"/>
</dbReference>
<keyword evidence="8" id="KW-0269">Exonuclease</keyword>
<evidence type="ECO:0000256" key="12">
    <source>
        <dbReference type="ARBA" id="ARBA00072755"/>
    </source>
</evidence>
<feature type="domain" description="Endonuclease/exonuclease/phosphatase" evidence="14">
    <location>
        <begin position="329"/>
        <end position="631"/>
    </location>
</feature>
<gene>
    <name evidence="15" type="ORF">QYM36_019715</name>
</gene>
<keyword evidence="9" id="KW-0460">Magnesium</keyword>
<feature type="non-terminal residue" evidence="15">
    <location>
        <position position="640"/>
    </location>
</feature>
<evidence type="ECO:0000256" key="11">
    <source>
        <dbReference type="ARBA" id="ARBA00023128"/>
    </source>
</evidence>
<evidence type="ECO:0000313" key="16">
    <source>
        <dbReference type="Proteomes" id="UP001187531"/>
    </source>
</evidence>
<keyword evidence="4" id="KW-0507">mRNA processing</keyword>
<feature type="non-terminal residue" evidence="15">
    <location>
        <position position="1"/>
    </location>
</feature>
<dbReference type="GO" id="GO:0000288">
    <property type="term" value="P:nuclear-transcribed mRNA catabolic process, deadenylation-dependent decay"/>
    <property type="evidence" value="ECO:0007669"/>
    <property type="project" value="TreeGrafter"/>
</dbReference>
<evidence type="ECO:0000256" key="5">
    <source>
        <dbReference type="ARBA" id="ARBA00022722"/>
    </source>
</evidence>
<dbReference type="GO" id="GO:0046872">
    <property type="term" value="F:metal ion binding"/>
    <property type="evidence" value="ECO:0007669"/>
    <property type="project" value="UniProtKB-KW"/>
</dbReference>
<dbReference type="GO" id="GO:0005759">
    <property type="term" value="C:mitochondrial matrix"/>
    <property type="evidence" value="ECO:0007669"/>
    <property type="project" value="UniProtKB-SubCell"/>
</dbReference>
<organism evidence="15 16">
    <name type="scientific">Artemia franciscana</name>
    <name type="common">Brine shrimp</name>
    <name type="synonym">Artemia sanfranciscana</name>
    <dbReference type="NCBI Taxonomy" id="6661"/>
    <lineage>
        <taxon>Eukaryota</taxon>
        <taxon>Metazoa</taxon>
        <taxon>Ecdysozoa</taxon>
        <taxon>Arthropoda</taxon>
        <taxon>Crustacea</taxon>
        <taxon>Branchiopoda</taxon>
        <taxon>Anostraca</taxon>
        <taxon>Artemiidae</taxon>
        <taxon>Artemia</taxon>
    </lineage>
</organism>
<evidence type="ECO:0000259" key="14">
    <source>
        <dbReference type="Pfam" id="PF03372"/>
    </source>
</evidence>
<comment type="caution">
    <text evidence="15">The sequence shown here is derived from an EMBL/GenBank/DDBJ whole genome shotgun (WGS) entry which is preliminary data.</text>
</comment>
<keyword evidence="3" id="KW-0597">Phosphoprotein</keyword>
<evidence type="ECO:0000256" key="10">
    <source>
        <dbReference type="ARBA" id="ARBA00022946"/>
    </source>
</evidence>
<evidence type="ECO:0000256" key="8">
    <source>
        <dbReference type="ARBA" id="ARBA00022839"/>
    </source>
</evidence>
<dbReference type="GO" id="GO:0004535">
    <property type="term" value="F:poly(A)-specific ribonuclease activity"/>
    <property type="evidence" value="ECO:0007669"/>
    <property type="project" value="UniProtKB-ARBA"/>
</dbReference>
<evidence type="ECO:0000256" key="1">
    <source>
        <dbReference type="ARBA" id="ARBA00001946"/>
    </source>
</evidence>